<protein>
    <submittedName>
        <fullName evidence="1">Uncharacterized protein</fullName>
    </submittedName>
</protein>
<sequence>MAYFRNHNIHLADCVRFIRIGEMKASAFQFYVTSGSIPSFDSFKCNITFRISFRSSACTPEDDSEDEIMVPEDKVDQLIYSSCAEEQTYITFNTFAFSRVPLSPTATQWNSRLGSEHPRYKTTALAILVHCQNDWDEAGHDVTFIPDFFAFSQDMFPELEELRMDSGIFIWNMIRSYSSWSVSVSVLAI</sequence>
<dbReference type="OrthoDB" id="2780168at2759"/>
<dbReference type="AlphaFoldDB" id="A0A1C7MRK1"/>
<evidence type="ECO:0000313" key="2">
    <source>
        <dbReference type="Proteomes" id="UP000092993"/>
    </source>
</evidence>
<gene>
    <name evidence="1" type="ORF">A0H81_01193</name>
</gene>
<dbReference type="Proteomes" id="UP000092993">
    <property type="component" value="Unassembled WGS sequence"/>
</dbReference>
<name>A0A1C7MRK1_GRIFR</name>
<accession>A0A1C7MRK1</accession>
<evidence type="ECO:0000313" key="1">
    <source>
        <dbReference type="EMBL" id="OBZ79511.1"/>
    </source>
</evidence>
<proteinExistence type="predicted"/>
<dbReference type="EMBL" id="LUGG01000001">
    <property type="protein sequence ID" value="OBZ79511.1"/>
    <property type="molecule type" value="Genomic_DNA"/>
</dbReference>
<comment type="caution">
    <text evidence="1">The sequence shown here is derived from an EMBL/GenBank/DDBJ whole genome shotgun (WGS) entry which is preliminary data.</text>
</comment>
<keyword evidence="2" id="KW-1185">Reference proteome</keyword>
<reference evidence="1 2" key="1">
    <citation type="submission" date="2016-03" db="EMBL/GenBank/DDBJ databases">
        <title>Whole genome sequencing of Grifola frondosa 9006-11.</title>
        <authorList>
            <person name="Min B."/>
            <person name="Park H."/>
            <person name="Kim J.-G."/>
            <person name="Cho H."/>
            <person name="Oh Y.-L."/>
            <person name="Kong W.-S."/>
            <person name="Choi I.-G."/>
        </authorList>
    </citation>
    <scope>NUCLEOTIDE SEQUENCE [LARGE SCALE GENOMIC DNA]</scope>
    <source>
        <strain evidence="1 2">9006-11</strain>
    </source>
</reference>
<organism evidence="1 2">
    <name type="scientific">Grifola frondosa</name>
    <name type="common">Maitake</name>
    <name type="synonym">Polyporus frondosus</name>
    <dbReference type="NCBI Taxonomy" id="5627"/>
    <lineage>
        <taxon>Eukaryota</taxon>
        <taxon>Fungi</taxon>
        <taxon>Dikarya</taxon>
        <taxon>Basidiomycota</taxon>
        <taxon>Agaricomycotina</taxon>
        <taxon>Agaricomycetes</taxon>
        <taxon>Polyporales</taxon>
        <taxon>Grifolaceae</taxon>
        <taxon>Grifola</taxon>
    </lineage>
</organism>